<organism evidence="1 2">
    <name type="scientific">Aureibaculum algae</name>
    <dbReference type="NCBI Taxonomy" id="2584122"/>
    <lineage>
        <taxon>Bacteria</taxon>
        <taxon>Pseudomonadati</taxon>
        <taxon>Bacteroidota</taxon>
        <taxon>Flavobacteriia</taxon>
        <taxon>Flavobacteriales</taxon>
        <taxon>Flavobacteriaceae</taxon>
        <taxon>Aureibaculum</taxon>
    </lineage>
</organism>
<proteinExistence type="predicted"/>
<accession>A0A5B7TUS0</accession>
<dbReference type="Proteomes" id="UP000306229">
    <property type="component" value="Chromosome"/>
</dbReference>
<dbReference type="OrthoDB" id="708305at2"/>
<evidence type="ECO:0000313" key="2">
    <source>
        <dbReference type="Proteomes" id="UP000306229"/>
    </source>
</evidence>
<sequence>MKKRIKNRLLIFISLIVISCSEDETNSNVPVQPDIYIAGKTKYTPTVWRDGSATYLTDGTYNAEATSITVVNNDEVYVTGFETKDIIKKATLWKNGNAIDLSTTPFTSIANAVAVVNDDVYVAGYEYESTKNTFVAKVWKNGIPTSISNGNHDAYATSIAVDNDDVYVTGHEYINYTDVATLWINGVPTRLTDGENPSKAYSVVIENNDVYVAGYEFYNGNFHAKLWKNGVMSSFTDETKPSIAYSVAVENNTVYIAGYEDTAAMLWINGEAHPLSGGHVLGNQANSVALNKNDVYVVGHTYDDDGLRNAKLWKNGEPSNVTDNTDGSYALSIDLH</sequence>
<gene>
    <name evidence="1" type="ORF">FF125_11730</name>
</gene>
<dbReference type="EMBL" id="CP040749">
    <property type="protein sequence ID" value="QCX39071.1"/>
    <property type="molecule type" value="Genomic_DNA"/>
</dbReference>
<protein>
    <submittedName>
        <fullName evidence="1">Uncharacterized protein</fullName>
    </submittedName>
</protein>
<dbReference type="KEGG" id="fbe:FF125_11730"/>
<keyword evidence="2" id="KW-1185">Reference proteome</keyword>
<reference evidence="1 2" key="1">
    <citation type="submission" date="2019-05" db="EMBL/GenBank/DDBJ databases">
        <title>Algicella ahnfeltiae gen. nov., sp. nov., a novel marine bacterium of the family Flavobacteriaceae isolated from a red alga.</title>
        <authorList>
            <person name="Nedashkovskaya O.I."/>
            <person name="Kukhlevskiy A.D."/>
            <person name="Kim S.-G."/>
            <person name="Zhukova N.V."/>
            <person name="Mikhailov V.V."/>
        </authorList>
    </citation>
    <scope>NUCLEOTIDE SEQUENCE [LARGE SCALE GENOMIC DNA]</scope>
    <source>
        <strain evidence="1 2">10Alg115</strain>
    </source>
</reference>
<dbReference type="RefSeq" id="WP_138949937.1">
    <property type="nucleotide sequence ID" value="NZ_CP040749.1"/>
</dbReference>
<name>A0A5B7TUS0_9FLAO</name>
<evidence type="ECO:0000313" key="1">
    <source>
        <dbReference type="EMBL" id="QCX39071.1"/>
    </source>
</evidence>
<dbReference type="AlphaFoldDB" id="A0A5B7TUS0"/>
<dbReference type="PROSITE" id="PS51257">
    <property type="entry name" value="PROKAR_LIPOPROTEIN"/>
    <property type="match status" value="1"/>
</dbReference>
<dbReference type="SUPFAM" id="SSF50965">
    <property type="entry name" value="Galactose oxidase, central domain"/>
    <property type="match status" value="1"/>
</dbReference>
<dbReference type="InterPro" id="IPR011043">
    <property type="entry name" value="Gal_Oxase/kelch_b-propeller"/>
</dbReference>